<name>A0AAQ4CQ77_9CREN</name>
<dbReference type="KEGG" id="scas:SACC_09750"/>
<dbReference type="GeneID" id="68865720"/>
<dbReference type="RefSeq" id="WP_229571911.1">
    <property type="nucleotide sequence ID" value="NZ_AP025226.1"/>
</dbReference>
<evidence type="ECO:0000313" key="2">
    <source>
        <dbReference type="Proteomes" id="UP001319921"/>
    </source>
</evidence>
<dbReference type="EMBL" id="AP025226">
    <property type="protein sequence ID" value="BDB97958.1"/>
    <property type="molecule type" value="Genomic_DNA"/>
</dbReference>
<sequence>MKIGYLTDSNGRLTNLANAIRLEIVDGAKEIIPLAYGKLSDIPRLDILVGKNFLQGEILFLRNYAEFLIDGDRLASVRPIKIPLKFNAQKAIYLGLIDNRGDVISLKDVSFTFPFPFRDSSFNSAIIFEILDLDVIREVSRILKPASKAYMVLRDEIFGGVNPLEGVKRFSAKFKIVMVKEAEGFWIIEGIKIK</sequence>
<reference evidence="1 2" key="1">
    <citation type="journal article" date="2022" name="Microbiol. Resour. Announc.">
        <title>Complete Genome Sequence of the Hyperthermophilic and Acidophilic Archaeon Saccharolobus caldissimus Strain HS-3T.</title>
        <authorList>
            <person name="Sakai H.D."/>
            <person name="Kurosawa N."/>
        </authorList>
    </citation>
    <scope>NUCLEOTIDE SEQUENCE [LARGE SCALE GENOMIC DNA]</scope>
    <source>
        <strain evidence="1 2">JCM32116</strain>
    </source>
</reference>
<dbReference type="Proteomes" id="UP001319921">
    <property type="component" value="Chromosome"/>
</dbReference>
<gene>
    <name evidence="1" type="ORF">SACC_09750</name>
</gene>
<accession>A0AAQ4CQ77</accession>
<keyword evidence="2" id="KW-1185">Reference proteome</keyword>
<evidence type="ECO:0000313" key="1">
    <source>
        <dbReference type="EMBL" id="BDB97958.1"/>
    </source>
</evidence>
<protein>
    <submittedName>
        <fullName evidence="1">Uncharacterized protein</fullName>
    </submittedName>
</protein>
<dbReference type="AlphaFoldDB" id="A0AAQ4CQ77"/>
<organism evidence="1 2">
    <name type="scientific">Saccharolobus caldissimus</name>
    <dbReference type="NCBI Taxonomy" id="1702097"/>
    <lineage>
        <taxon>Archaea</taxon>
        <taxon>Thermoproteota</taxon>
        <taxon>Thermoprotei</taxon>
        <taxon>Sulfolobales</taxon>
        <taxon>Sulfolobaceae</taxon>
        <taxon>Saccharolobus</taxon>
    </lineage>
</organism>
<proteinExistence type="predicted"/>